<evidence type="ECO:0000256" key="8">
    <source>
        <dbReference type="ARBA" id="ARBA00023136"/>
    </source>
</evidence>
<organism evidence="12 13">
    <name type="scientific">Psychrosphaera aquimarina</name>
    <dbReference type="NCBI Taxonomy" id="2044854"/>
    <lineage>
        <taxon>Bacteria</taxon>
        <taxon>Pseudomonadati</taxon>
        <taxon>Pseudomonadota</taxon>
        <taxon>Gammaproteobacteria</taxon>
        <taxon>Alteromonadales</taxon>
        <taxon>Pseudoalteromonadaceae</taxon>
        <taxon>Psychrosphaera</taxon>
    </lineage>
</organism>
<keyword evidence="8 10" id="KW-0472">Membrane</keyword>
<dbReference type="Pfam" id="PF00149">
    <property type="entry name" value="Metallophos"/>
    <property type="match status" value="1"/>
</dbReference>
<comment type="similarity">
    <text evidence="10">Belongs to the LpxH family.</text>
</comment>
<comment type="subcellular location">
    <subcellularLocation>
        <location evidence="10">Cell inner membrane</location>
        <topology evidence="10">Peripheral membrane protein</topology>
        <orientation evidence="10">Cytoplasmic side</orientation>
    </subcellularLocation>
</comment>
<keyword evidence="5 10" id="KW-0479">Metal-binding</keyword>
<name>A0ABU3R049_9GAMM</name>
<comment type="catalytic activity">
    <reaction evidence="10">
        <text>UDP-2-N,3-O-bis[(3R)-3-hydroxytetradecanoyl]-alpha-D-glucosamine + H2O = 2-N,3-O-bis[(3R)-3-hydroxytetradecanoyl]-alpha-D-glucosaminyl 1-phosphate + UMP + 2 H(+)</text>
        <dbReference type="Rhea" id="RHEA:25213"/>
        <dbReference type="ChEBI" id="CHEBI:15377"/>
        <dbReference type="ChEBI" id="CHEBI:15378"/>
        <dbReference type="ChEBI" id="CHEBI:57865"/>
        <dbReference type="ChEBI" id="CHEBI:57957"/>
        <dbReference type="ChEBI" id="CHEBI:78847"/>
        <dbReference type="EC" id="3.6.1.54"/>
    </reaction>
</comment>
<dbReference type="CDD" id="cd07398">
    <property type="entry name" value="MPP_YbbF-LpxH"/>
    <property type="match status" value="1"/>
</dbReference>
<keyword evidence="9 10" id="KW-0464">Manganese</keyword>
<evidence type="ECO:0000256" key="5">
    <source>
        <dbReference type="ARBA" id="ARBA00022723"/>
    </source>
</evidence>
<protein>
    <recommendedName>
        <fullName evidence="10">UDP-2,3-diacylglucosamine hydrolase</fullName>
        <ecNumber evidence="10">3.6.1.54</ecNumber>
    </recommendedName>
    <alternativeName>
        <fullName evidence="10">UDP-2,3-diacylglucosamine diphosphatase</fullName>
    </alternativeName>
</protein>
<feature type="binding site" evidence="10">
    <location>
        <position position="114"/>
    </location>
    <ligand>
        <name>Mn(2+)</name>
        <dbReference type="ChEBI" id="CHEBI:29035"/>
        <label>2</label>
    </ligand>
</feature>
<gene>
    <name evidence="10" type="primary">lpxH</name>
    <name evidence="12" type="ORF">RT723_08545</name>
</gene>
<dbReference type="EC" id="3.6.1.54" evidence="10"/>
<feature type="binding site" evidence="10">
    <location>
        <position position="160"/>
    </location>
    <ligand>
        <name>substrate</name>
    </ligand>
</feature>
<evidence type="ECO:0000259" key="11">
    <source>
        <dbReference type="Pfam" id="PF00149"/>
    </source>
</evidence>
<dbReference type="EMBL" id="JAWCUA010000007">
    <property type="protein sequence ID" value="MDU0113043.1"/>
    <property type="molecule type" value="Genomic_DNA"/>
</dbReference>
<evidence type="ECO:0000256" key="1">
    <source>
        <dbReference type="ARBA" id="ARBA00022475"/>
    </source>
</evidence>
<feature type="binding site" evidence="10">
    <location>
        <position position="164"/>
    </location>
    <ligand>
        <name>substrate</name>
    </ligand>
</feature>
<dbReference type="Proteomes" id="UP001257914">
    <property type="component" value="Unassembled WGS sequence"/>
</dbReference>
<keyword evidence="4 10" id="KW-0441">Lipid A biosynthesis</keyword>
<evidence type="ECO:0000256" key="3">
    <source>
        <dbReference type="ARBA" id="ARBA00022519"/>
    </source>
</evidence>
<dbReference type="HAMAP" id="MF_00575">
    <property type="entry name" value="LpxH"/>
    <property type="match status" value="1"/>
</dbReference>
<evidence type="ECO:0000313" key="12">
    <source>
        <dbReference type="EMBL" id="MDU0113043.1"/>
    </source>
</evidence>
<keyword evidence="3 10" id="KW-0997">Cell inner membrane</keyword>
<feature type="binding site" evidence="10">
    <location>
        <position position="195"/>
    </location>
    <ligand>
        <name>Mn(2+)</name>
        <dbReference type="ChEBI" id="CHEBI:29035"/>
        <label>2</label>
    </ligand>
</feature>
<feature type="domain" description="Calcineurin-like phosphoesterase" evidence="11">
    <location>
        <begin position="3"/>
        <end position="199"/>
    </location>
</feature>
<dbReference type="NCBIfam" id="NF003743">
    <property type="entry name" value="PRK05340.1"/>
    <property type="match status" value="1"/>
</dbReference>
<dbReference type="InterPro" id="IPR010138">
    <property type="entry name" value="UDP-diacylglucosamine_Hdrlase"/>
</dbReference>
<comment type="pathway">
    <text evidence="10">Glycolipid biosynthesis; lipid IV(A) biosynthesis; lipid IV(A) from (3R)-3-hydroxytetradecanoyl-[acyl-carrier-protein] and UDP-N-acetyl-alpha-D-glucosamine: step 4/6.</text>
</comment>
<dbReference type="PANTHER" id="PTHR34990:SF1">
    <property type="entry name" value="UDP-2,3-DIACYLGLUCOSAMINE HYDROLASE"/>
    <property type="match status" value="1"/>
</dbReference>
<dbReference type="RefSeq" id="WP_315946658.1">
    <property type="nucleotide sequence ID" value="NZ_JAWCUA010000007.1"/>
</dbReference>
<keyword evidence="6 10" id="KW-0378">Hydrolase</keyword>
<feature type="binding site" evidence="10">
    <location>
        <position position="42"/>
    </location>
    <ligand>
        <name>Mn(2+)</name>
        <dbReference type="ChEBI" id="CHEBI:29035"/>
        <label>2</label>
    </ligand>
</feature>
<feature type="binding site" evidence="10">
    <location>
        <position position="11"/>
    </location>
    <ligand>
        <name>Mn(2+)</name>
        <dbReference type="ChEBI" id="CHEBI:29035"/>
        <label>1</label>
    </ligand>
</feature>
<dbReference type="Gene3D" id="3.60.21.10">
    <property type="match status" value="1"/>
</dbReference>
<keyword evidence="13" id="KW-1185">Reference proteome</keyword>
<dbReference type="NCBIfam" id="TIGR01854">
    <property type="entry name" value="lipid_A_lpxH"/>
    <property type="match status" value="1"/>
</dbReference>
<feature type="binding site" evidence="10">
    <location>
        <position position="167"/>
    </location>
    <ligand>
        <name>substrate</name>
    </ligand>
</feature>
<comment type="cofactor">
    <cofactor evidence="10">
        <name>Mn(2+)</name>
        <dbReference type="ChEBI" id="CHEBI:29035"/>
    </cofactor>
    <text evidence="10">Binds 2 Mn(2+) ions per subunit in a binuclear metal center.</text>
</comment>
<feature type="binding site" evidence="10">
    <location>
        <begin position="79"/>
        <end position="80"/>
    </location>
    <ligand>
        <name>substrate</name>
    </ligand>
</feature>
<dbReference type="GO" id="GO:0016787">
    <property type="term" value="F:hydrolase activity"/>
    <property type="evidence" value="ECO:0007669"/>
    <property type="project" value="UniProtKB-KW"/>
</dbReference>
<feature type="binding site" evidence="10">
    <location>
        <position position="9"/>
    </location>
    <ligand>
        <name>Mn(2+)</name>
        <dbReference type="ChEBI" id="CHEBI:29035"/>
        <label>1</label>
    </ligand>
</feature>
<feature type="binding site" evidence="10">
    <location>
        <position position="79"/>
    </location>
    <ligand>
        <name>Mn(2+)</name>
        <dbReference type="ChEBI" id="CHEBI:29035"/>
        <label>2</label>
    </ligand>
</feature>
<comment type="function">
    <text evidence="10">Hydrolyzes the pyrophosphate bond of UDP-2,3-diacylglucosamine to yield 2,3-diacylglucosamine 1-phosphate (lipid X) and UMP by catalyzing the attack of water at the alpha-P atom. Involved in the biosynthesis of lipid A, a phosphorylated glycolipid that anchors the lipopolysaccharide to the outer membrane of the cell.</text>
</comment>
<evidence type="ECO:0000256" key="7">
    <source>
        <dbReference type="ARBA" id="ARBA00023098"/>
    </source>
</evidence>
<dbReference type="InterPro" id="IPR029052">
    <property type="entry name" value="Metallo-depent_PP-like"/>
</dbReference>
<evidence type="ECO:0000313" key="13">
    <source>
        <dbReference type="Proteomes" id="UP001257914"/>
    </source>
</evidence>
<reference evidence="12 13" key="1">
    <citation type="submission" date="2023-10" db="EMBL/GenBank/DDBJ databases">
        <title>Psychrosphaera aquimaarina strain SW33 isolated from seawater.</title>
        <authorList>
            <person name="Bayburt H."/>
            <person name="Kim J.M."/>
            <person name="Choi B.J."/>
            <person name="Jeon C.O."/>
        </authorList>
    </citation>
    <scope>NUCLEOTIDE SEQUENCE [LARGE SCALE GENOMIC DNA]</scope>
    <source>
        <strain evidence="12 13">KCTC 52743</strain>
    </source>
</reference>
<sequence>MSSILVIADLHLSSERPDISQCFFDFLIAESNQHKALYILGDLFESWVGDDDINPFTQQVAQAIHDFSAHTSVYFIHGNRDFLLGKKYAKRCGMTLLSESHGIVDFNKSILFMHGDQLCLDDVEYQKFRNKSRTWWWKTLMLCLPLSFRKNKAAEYRAMSKLSQMDKSDDIMDVAEREVQRVVQTSNCDWLIHGHTHRPNIHQLDQYKQRIVVGDWYTQGSVLLLSNNGAELKSLPLPTN</sequence>
<evidence type="ECO:0000256" key="4">
    <source>
        <dbReference type="ARBA" id="ARBA00022556"/>
    </source>
</evidence>
<feature type="binding site" evidence="10">
    <location>
        <position position="42"/>
    </location>
    <ligand>
        <name>Mn(2+)</name>
        <dbReference type="ChEBI" id="CHEBI:29035"/>
        <label>1</label>
    </ligand>
</feature>
<proteinExistence type="inferred from homology"/>
<feature type="binding site" evidence="10">
    <location>
        <position position="122"/>
    </location>
    <ligand>
        <name>substrate</name>
    </ligand>
</feature>
<evidence type="ECO:0000256" key="2">
    <source>
        <dbReference type="ARBA" id="ARBA00022516"/>
    </source>
</evidence>
<feature type="binding site" evidence="10">
    <location>
        <position position="195"/>
    </location>
    <ligand>
        <name>substrate</name>
    </ligand>
</feature>
<dbReference type="InterPro" id="IPR043461">
    <property type="entry name" value="LpxH-like"/>
</dbReference>
<evidence type="ECO:0000256" key="6">
    <source>
        <dbReference type="ARBA" id="ARBA00022801"/>
    </source>
</evidence>
<accession>A0ABU3R049</accession>
<comment type="caution">
    <text evidence="12">The sequence shown here is derived from an EMBL/GenBank/DDBJ whole genome shotgun (WGS) entry which is preliminary data.</text>
</comment>
<keyword evidence="1 10" id="KW-1003">Cell membrane</keyword>
<keyword evidence="7 10" id="KW-0443">Lipid metabolism</keyword>
<dbReference type="SUPFAM" id="SSF56300">
    <property type="entry name" value="Metallo-dependent phosphatases"/>
    <property type="match status" value="1"/>
</dbReference>
<feature type="binding site" evidence="10">
    <location>
        <position position="197"/>
    </location>
    <ligand>
        <name>Mn(2+)</name>
        <dbReference type="ChEBI" id="CHEBI:29035"/>
        <label>1</label>
    </ligand>
</feature>
<evidence type="ECO:0000256" key="9">
    <source>
        <dbReference type="ARBA" id="ARBA00023211"/>
    </source>
</evidence>
<dbReference type="PANTHER" id="PTHR34990">
    <property type="entry name" value="UDP-2,3-DIACYLGLUCOSAMINE HYDROLASE-RELATED"/>
    <property type="match status" value="1"/>
</dbReference>
<keyword evidence="2 10" id="KW-0444">Lipid biosynthesis</keyword>
<dbReference type="InterPro" id="IPR004843">
    <property type="entry name" value="Calcineurin-like_PHP"/>
</dbReference>
<evidence type="ECO:0000256" key="10">
    <source>
        <dbReference type="HAMAP-Rule" id="MF_00575"/>
    </source>
</evidence>